<feature type="compositionally biased region" description="Basic and acidic residues" evidence="1">
    <location>
        <begin position="1"/>
        <end position="10"/>
    </location>
</feature>
<protein>
    <submittedName>
        <fullName evidence="2">Uncharacterized protein</fullName>
    </submittedName>
</protein>
<name>A0A117NK12_PENFR</name>
<feature type="region of interest" description="Disordered" evidence="1">
    <location>
        <begin position="432"/>
        <end position="562"/>
    </location>
</feature>
<feature type="region of interest" description="Disordered" evidence="1">
    <location>
        <begin position="1"/>
        <end position="104"/>
    </location>
</feature>
<feature type="non-terminal residue" evidence="2">
    <location>
        <position position="562"/>
    </location>
</feature>
<feature type="compositionally biased region" description="Polar residues" evidence="1">
    <location>
        <begin position="539"/>
        <end position="562"/>
    </location>
</feature>
<evidence type="ECO:0000256" key="1">
    <source>
        <dbReference type="SAM" id="MobiDB-lite"/>
    </source>
</evidence>
<accession>A0A117NK12</accession>
<comment type="caution">
    <text evidence="2">The sequence shown here is derived from an EMBL/GenBank/DDBJ whole genome shotgun (WGS) entry which is preliminary data.</text>
</comment>
<evidence type="ECO:0000313" key="3">
    <source>
        <dbReference type="Proteomes" id="UP000055045"/>
    </source>
</evidence>
<evidence type="ECO:0000313" key="2">
    <source>
        <dbReference type="EMBL" id="KUM55355.1"/>
    </source>
</evidence>
<dbReference type="Proteomes" id="UP000055045">
    <property type="component" value="Unassembled WGS sequence"/>
</dbReference>
<reference evidence="2 3" key="1">
    <citation type="submission" date="2015-10" db="EMBL/GenBank/DDBJ databases">
        <title>Genome sequencing of Penicillium freii.</title>
        <authorList>
            <person name="Nguyen H.D."/>
            <person name="Visagie C.M."/>
            <person name="Seifert K.A."/>
        </authorList>
    </citation>
    <scope>NUCLEOTIDE SEQUENCE [LARGE SCALE GENOMIC DNA]</scope>
    <source>
        <strain evidence="2 3">DAOM 242723</strain>
    </source>
</reference>
<feature type="compositionally biased region" description="Low complexity" evidence="1">
    <location>
        <begin position="503"/>
        <end position="538"/>
    </location>
</feature>
<proteinExistence type="predicted"/>
<dbReference type="STRING" id="48697.A0A117NK12"/>
<feature type="compositionally biased region" description="Acidic residues" evidence="1">
    <location>
        <begin position="382"/>
        <end position="406"/>
    </location>
</feature>
<dbReference type="EMBL" id="LLXE01001407">
    <property type="protein sequence ID" value="KUM55355.1"/>
    <property type="molecule type" value="Genomic_DNA"/>
</dbReference>
<gene>
    <name evidence="2" type="ORF">ACN42_g11945</name>
</gene>
<dbReference type="AlphaFoldDB" id="A0A117NK12"/>
<feature type="region of interest" description="Disordered" evidence="1">
    <location>
        <begin position="379"/>
        <end position="409"/>
    </location>
</feature>
<sequence length="562" mass="64272">MSNRNHRSDESVVDLESIEGQDIQDAVRGENNNRNNVNNRRRRRNNFSYRRPSDDTPPGIESDAEPEAENNQRNNANNRRHLNNSYTSDDNPPGIERVGSDAEEEGENIPVYEGNFSDEDGEAEFFLQPMWSTPQLLEHTAETSGVPMEGSILAWRGNGPGKSVIVGYACGGFATARLIPAARRHIPSRAPKISEQSLGRRKDYIRTERDIQGWGIVAWRVDKKSVDQDPISLLKPMNRAWYPETYVYIHWFGGDASWESRHDLRFVCAGNELRTDMLIYNVAKNQEANYREALTGVRPEYPPANTHMTNEHWRNVNAYRGAYWLQPRAQENRRITRIRYEPVIPREDNPQEFDSGISMDARGTFQGVSEEDQEGYYQGSNEAEEMDNVEGPNEEEEMDNVEEVQDDREQQYGDIQQLRRDLSPIYEEVSEAGSFFTPNGSPTRVRWHGGTQQRYGIFTPRATRSPSSGYIPQGNRDQARGLPETPNNRRVLHIDRGNQQRTPQSSQGNQPSQGGQQRQTPQSDRSSQGNQHNQGNQQRTPQPNQDSQQRQTPQSNRSNRSN</sequence>
<keyword evidence="3" id="KW-1185">Reference proteome</keyword>
<organism evidence="2 3">
    <name type="scientific">Penicillium freii</name>
    <dbReference type="NCBI Taxonomy" id="48697"/>
    <lineage>
        <taxon>Eukaryota</taxon>
        <taxon>Fungi</taxon>
        <taxon>Dikarya</taxon>
        <taxon>Ascomycota</taxon>
        <taxon>Pezizomycotina</taxon>
        <taxon>Eurotiomycetes</taxon>
        <taxon>Eurotiomycetidae</taxon>
        <taxon>Eurotiales</taxon>
        <taxon>Aspergillaceae</taxon>
        <taxon>Penicillium</taxon>
    </lineage>
</organism>